<comment type="caution">
    <text evidence="3">The sequence shown here is derived from an EMBL/GenBank/DDBJ whole genome shotgun (WGS) entry which is preliminary data.</text>
</comment>
<dbReference type="Proteomes" id="UP000588647">
    <property type="component" value="Unassembled WGS sequence"/>
</dbReference>
<proteinExistence type="inferred from homology"/>
<dbReference type="InterPro" id="IPR007712">
    <property type="entry name" value="RelE/ParE_toxin"/>
</dbReference>
<organism evidence="3 4">
    <name type="scientific">Aurantimonas endophytica</name>
    <dbReference type="NCBI Taxonomy" id="1522175"/>
    <lineage>
        <taxon>Bacteria</taxon>
        <taxon>Pseudomonadati</taxon>
        <taxon>Pseudomonadota</taxon>
        <taxon>Alphaproteobacteria</taxon>
        <taxon>Hyphomicrobiales</taxon>
        <taxon>Aurantimonadaceae</taxon>
        <taxon>Aurantimonas</taxon>
    </lineage>
</organism>
<evidence type="ECO:0000313" key="3">
    <source>
        <dbReference type="EMBL" id="MBB4003953.1"/>
    </source>
</evidence>
<dbReference type="PANTHER" id="PTHR33755">
    <property type="entry name" value="TOXIN PARE1-RELATED"/>
    <property type="match status" value="1"/>
</dbReference>
<evidence type="ECO:0000313" key="4">
    <source>
        <dbReference type="Proteomes" id="UP000588647"/>
    </source>
</evidence>
<gene>
    <name evidence="3" type="ORF">GGR03_003041</name>
</gene>
<evidence type="ECO:0000256" key="2">
    <source>
        <dbReference type="ARBA" id="ARBA00022649"/>
    </source>
</evidence>
<dbReference type="PANTHER" id="PTHR33755:SF8">
    <property type="entry name" value="TOXIN PARE2"/>
    <property type="match status" value="1"/>
</dbReference>
<comment type="similarity">
    <text evidence="1">Belongs to the RelE toxin family.</text>
</comment>
<keyword evidence="4" id="KW-1185">Reference proteome</keyword>
<dbReference type="InterPro" id="IPR051803">
    <property type="entry name" value="TA_system_RelE-like_toxin"/>
</dbReference>
<accession>A0A7W6HEZ0</accession>
<dbReference type="Gene3D" id="3.30.2310.20">
    <property type="entry name" value="RelE-like"/>
    <property type="match status" value="1"/>
</dbReference>
<protein>
    <submittedName>
        <fullName evidence="3">Plasmid stabilization system protein ParE</fullName>
    </submittedName>
</protein>
<reference evidence="3 4" key="1">
    <citation type="submission" date="2020-08" db="EMBL/GenBank/DDBJ databases">
        <title>Genomic Encyclopedia of Type Strains, Phase IV (KMG-IV): sequencing the most valuable type-strain genomes for metagenomic binning, comparative biology and taxonomic classification.</title>
        <authorList>
            <person name="Goeker M."/>
        </authorList>
    </citation>
    <scope>NUCLEOTIDE SEQUENCE [LARGE SCALE GENOMIC DNA]</scope>
    <source>
        <strain evidence="3 4">DSM 103570</strain>
    </source>
</reference>
<dbReference type="InterPro" id="IPR035093">
    <property type="entry name" value="RelE/ParE_toxin_dom_sf"/>
</dbReference>
<keyword evidence="2" id="KW-1277">Toxin-antitoxin system</keyword>
<sequence>MRLRYTETALRQIDEALFYKAAQSPRVAARFSKRILAATALIEADPNAAQATSRSRTRRVFLAPYPYFLFYHVAADEVVITRLRHAARKPLPRFE</sequence>
<dbReference type="Pfam" id="PF05016">
    <property type="entry name" value="ParE_toxin"/>
    <property type="match status" value="1"/>
</dbReference>
<dbReference type="AlphaFoldDB" id="A0A7W6HEZ0"/>
<dbReference type="RefSeq" id="WP_183209455.1">
    <property type="nucleotide sequence ID" value="NZ_JAAAMM010000004.1"/>
</dbReference>
<evidence type="ECO:0000256" key="1">
    <source>
        <dbReference type="ARBA" id="ARBA00006226"/>
    </source>
</evidence>
<dbReference type="EMBL" id="JACIEM010000004">
    <property type="protein sequence ID" value="MBB4003953.1"/>
    <property type="molecule type" value="Genomic_DNA"/>
</dbReference>
<name>A0A7W6HEZ0_9HYPH</name>